<evidence type="ECO:0000313" key="2">
    <source>
        <dbReference type="EMBL" id="SVC71651.1"/>
    </source>
</evidence>
<proteinExistence type="predicted"/>
<dbReference type="Gene3D" id="3.60.15.10">
    <property type="entry name" value="Ribonuclease Z/Hydroxyacylglutathione hydrolase-like"/>
    <property type="match status" value="1"/>
</dbReference>
<dbReference type="InterPro" id="IPR036388">
    <property type="entry name" value="WH-like_DNA-bd_sf"/>
</dbReference>
<dbReference type="InterPro" id="IPR041516">
    <property type="entry name" value="LACTB2_WH"/>
</dbReference>
<reference evidence="2" key="1">
    <citation type="submission" date="2018-05" db="EMBL/GenBank/DDBJ databases">
        <authorList>
            <person name="Lanie J.A."/>
            <person name="Ng W.-L."/>
            <person name="Kazmierczak K.M."/>
            <person name="Andrzejewski T.M."/>
            <person name="Davidsen T.M."/>
            <person name="Wayne K.J."/>
            <person name="Tettelin H."/>
            <person name="Glass J.I."/>
            <person name="Rusch D."/>
            <person name="Podicherti R."/>
            <person name="Tsui H.-C.T."/>
            <person name="Winkler M.E."/>
        </authorList>
    </citation>
    <scope>NUCLEOTIDE SEQUENCE</scope>
</reference>
<dbReference type="SMART" id="SM00849">
    <property type="entry name" value="Lactamase_B"/>
    <property type="match status" value="1"/>
</dbReference>
<dbReference type="InterPro" id="IPR050662">
    <property type="entry name" value="Sec-metab_biosynth-thioest"/>
</dbReference>
<dbReference type="Pfam" id="PF00753">
    <property type="entry name" value="Lactamase_B"/>
    <property type="match status" value="1"/>
</dbReference>
<organism evidence="2">
    <name type="scientific">marine metagenome</name>
    <dbReference type="NCBI Taxonomy" id="408172"/>
    <lineage>
        <taxon>unclassified sequences</taxon>
        <taxon>metagenomes</taxon>
        <taxon>ecological metagenomes</taxon>
    </lineage>
</organism>
<gene>
    <name evidence="2" type="ORF">METZ01_LOCUS324505</name>
</gene>
<dbReference type="InterPro" id="IPR001279">
    <property type="entry name" value="Metallo-B-lactamas"/>
</dbReference>
<dbReference type="InterPro" id="IPR036866">
    <property type="entry name" value="RibonucZ/Hydroxyglut_hydro"/>
</dbReference>
<protein>
    <recommendedName>
        <fullName evidence="1">Metallo-beta-lactamase domain-containing protein</fullName>
    </recommendedName>
</protein>
<dbReference type="Pfam" id="PF17778">
    <property type="entry name" value="WHD_BLACT"/>
    <property type="match status" value="1"/>
</dbReference>
<feature type="domain" description="Metallo-beta-lactamase" evidence="1">
    <location>
        <begin position="38"/>
        <end position="215"/>
    </location>
</feature>
<accession>A0A382PI93</accession>
<dbReference type="PANTHER" id="PTHR23131:SF0">
    <property type="entry name" value="ENDORIBONUCLEASE LACTB2"/>
    <property type="match status" value="1"/>
</dbReference>
<evidence type="ECO:0000259" key="1">
    <source>
        <dbReference type="SMART" id="SM00849"/>
    </source>
</evidence>
<dbReference type="CDD" id="cd16278">
    <property type="entry name" value="metallo-hydrolase-like_MBL-fold"/>
    <property type="match status" value="1"/>
</dbReference>
<dbReference type="PANTHER" id="PTHR23131">
    <property type="entry name" value="ENDORIBONUCLEASE LACTB2"/>
    <property type="match status" value="1"/>
</dbReference>
<name>A0A382PI93_9ZZZZ</name>
<dbReference type="AlphaFoldDB" id="A0A382PI93"/>
<dbReference type="Gene3D" id="1.10.10.10">
    <property type="entry name" value="Winged helix-like DNA-binding domain superfamily/Winged helix DNA-binding domain"/>
    <property type="match status" value="1"/>
</dbReference>
<dbReference type="EMBL" id="UINC01106764">
    <property type="protein sequence ID" value="SVC71651.1"/>
    <property type="molecule type" value="Genomic_DNA"/>
</dbReference>
<sequence>MANIPFKKDLTFEYGLADQVSPLIRRIIAPNPSAFTLHGTGTYIVGHGQVAVIDPGPDDPVHIEAILHALKGETVSHIVITHTHRDHSPGAALLKAETSAEIWGCGPHGHGRENKVTTSEVSQEGADTDYMPDTLVNDADILATKGWALQAVYTPGHTSNHTCYFLREENALFSGDHVMGWSTTIVSPPDGDMHRYMQSLKKLMSRSDDHYWPTHGPRIEKPQFFVGELIKHRQEREEQIARCLSQEIGRIPDMVATMYRDVPEHLHSAAARSVLSHLVHMVETDRARCDGLPASDSVFRAA</sequence>
<dbReference type="SUPFAM" id="SSF56281">
    <property type="entry name" value="Metallo-hydrolase/oxidoreductase"/>
    <property type="match status" value="1"/>
</dbReference>